<evidence type="ECO:0000313" key="1">
    <source>
        <dbReference type="EMBL" id="OGY44233.1"/>
    </source>
</evidence>
<dbReference type="PROSITE" id="PS51257">
    <property type="entry name" value="PROKAR_LIPOPROTEIN"/>
    <property type="match status" value="1"/>
</dbReference>
<sequence length="347" mass="38001">MPKKLLILIISASLIITGCISFTQKQVGIKGVFRSVDSGENWVSKNLFLHSGGTGTIAGLDVISMIFDPQDNQAIYINSVNGGLVYSYDNGESWMKAPGLDGRIESVAIDPKNKCVIYVASANTVKKSVDCNRTWSEVYIDTRADKLVTALGIDHFNNTIIYTGNTAGDILKSFDGGVKWQVIERLDDKIVKILINPNDSRIIYVATNRKGIFKSTDSGATWVDISDGLKPYSGALEYHNLIFDLSQENSLLLVAKYGLLKSNDGGLTWEPFNLITPPTTTDIFAVAINPKNNREIYYATASTFYKTVDGGQNWITKRLPSVALPATLLISPQNPNVVYLGFTSPAK</sequence>
<dbReference type="AlphaFoldDB" id="A0A1G1XVX5"/>
<dbReference type="STRING" id="1797533.A2731_03375"/>
<dbReference type="PANTHER" id="PTHR43739">
    <property type="entry name" value="XYLOGLUCANASE (EUROFUNG)"/>
    <property type="match status" value="1"/>
</dbReference>
<accession>A0A1G1XVX5</accession>
<proteinExistence type="predicted"/>
<dbReference type="PANTHER" id="PTHR43739:SF5">
    <property type="entry name" value="EXO-ALPHA-SIALIDASE"/>
    <property type="match status" value="1"/>
</dbReference>
<gene>
    <name evidence="1" type="ORF">A2731_03375</name>
</gene>
<comment type="caution">
    <text evidence="1">The sequence shown here is derived from an EMBL/GenBank/DDBJ whole genome shotgun (WGS) entry which is preliminary data.</text>
</comment>
<dbReference type="GO" id="GO:0010411">
    <property type="term" value="P:xyloglucan metabolic process"/>
    <property type="evidence" value="ECO:0007669"/>
    <property type="project" value="TreeGrafter"/>
</dbReference>
<protein>
    <recommendedName>
        <fullName evidence="3">Sortilin N-terminal domain-containing protein</fullName>
    </recommendedName>
</protein>
<dbReference type="Proteomes" id="UP000176241">
    <property type="component" value="Unassembled WGS sequence"/>
</dbReference>
<dbReference type="EMBL" id="MHIC01000031">
    <property type="protein sequence ID" value="OGY44233.1"/>
    <property type="molecule type" value="Genomic_DNA"/>
</dbReference>
<evidence type="ECO:0000313" key="2">
    <source>
        <dbReference type="Proteomes" id="UP000176241"/>
    </source>
</evidence>
<dbReference type="SUPFAM" id="SSF110296">
    <property type="entry name" value="Oligoxyloglucan reducing end-specific cellobiohydrolase"/>
    <property type="match status" value="1"/>
</dbReference>
<reference evidence="1 2" key="1">
    <citation type="journal article" date="2016" name="Nat. Commun.">
        <title>Thousands of microbial genomes shed light on interconnected biogeochemical processes in an aquifer system.</title>
        <authorList>
            <person name="Anantharaman K."/>
            <person name="Brown C.T."/>
            <person name="Hug L.A."/>
            <person name="Sharon I."/>
            <person name="Castelle C.J."/>
            <person name="Probst A.J."/>
            <person name="Thomas B.C."/>
            <person name="Singh A."/>
            <person name="Wilkins M.J."/>
            <person name="Karaoz U."/>
            <person name="Brodie E.L."/>
            <person name="Williams K.H."/>
            <person name="Hubbard S.S."/>
            <person name="Banfield J.F."/>
        </authorList>
    </citation>
    <scope>NUCLEOTIDE SEQUENCE [LARGE SCALE GENOMIC DNA]</scope>
</reference>
<dbReference type="InterPro" id="IPR052025">
    <property type="entry name" value="Xyloglucanase_GH74"/>
</dbReference>
<dbReference type="SUPFAM" id="SSF50939">
    <property type="entry name" value="Sialidases"/>
    <property type="match status" value="1"/>
</dbReference>
<name>A0A1G1XVX5_9BACT</name>
<dbReference type="Gene3D" id="2.130.10.10">
    <property type="entry name" value="YVTN repeat-like/Quinoprotein amine dehydrogenase"/>
    <property type="match status" value="2"/>
</dbReference>
<evidence type="ECO:0008006" key="3">
    <source>
        <dbReference type="Google" id="ProtNLM"/>
    </source>
</evidence>
<dbReference type="InterPro" id="IPR015943">
    <property type="entry name" value="WD40/YVTN_repeat-like_dom_sf"/>
</dbReference>
<dbReference type="InterPro" id="IPR036278">
    <property type="entry name" value="Sialidase_sf"/>
</dbReference>
<organism evidence="1 2">
    <name type="scientific">Candidatus Buchananbacteria bacterium RIFCSPHIGHO2_01_FULL_39_8</name>
    <dbReference type="NCBI Taxonomy" id="1797533"/>
    <lineage>
        <taxon>Bacteria</taxon>
        <taxon>Candidatus Buchananiibacteriota</taxon>
    </lineage>
</organism>